<dbReference type="InterPro" id="IPR020449">
    <property type="entry name" value="Tscrpt_reg_AraC-type_HTH"/>
</dbReference>
<evidence type="ECO:0000256" key="1">
    <source>
        <dbReference type="ARBA" id="ARBA00023015"/>
    </source>
</evidence>
<dbReference type="InterPro" id="IPR014710">
    <property type="entry name" value="RmlC-like_jellyroll"/>
</dbReference>
<accession>A0A0F4L0V9</accession>
<dbReference type="PRINTS" id="PR00032">
    <property type="entry name" value="HTHARAC"/>
</dbReference>
<dbReference type="PROSITE" id="PS00041">
    <property type="entry name" value="HTH_ARAC_FAMILY_1"/>
    <property type="match status" value="1"/>
</dbReference>
<dbReference type="PROSITE" id="PS01124">
    <property type="entry name" value="HTH_ARAC_FAMILY_2"/>
    <property type="match status" value="1"/>
</dbReference>
<comment type="caution">
    <text evidence="5">The sequence shown here is derived from an EMBL/GenBank/DDBJ whole genome shotgun (WGS) entry which is preliminary data.</text>
</comment>
<dbReference type="Gene3D" id="1.10.10.60">
    <property type="entry name" value="Homeodomain-like"/>
    <property type="match status" value="2"/>
</dbReference>
<keyword evidence="1" id="KW-0805">Transcription regulation</keyword>
<keyword evidence="3" id="KW-0804">Transcription</keyword>
<dbReference type="Pfam" id="PF02311">
    <property type="entry name" value="AraC_binding"/>
    <property type="match status" value="1"/>
</dbReference>
<dbReference type="GO" id="GO:0043565">
    <property type="term" value="F:sequence-specific DNA binding"/>
    <property type="evidence" value="ECO:0007669"/>
    <property type="project" value="InterPro"/>
</dbReference>
<name>A0A0F4L0V9_9BIFI</name>
<sequence>MPQRPQSAHQYNTVISPDFLEEDIYPEGYPGLVIVHHDNDELVSAHWHQGLEAIHIIRGGGTFQVEDQHYMLSDNDSLLISPYQMHQGRTVDHSQGMVKIISVTFNNEVVGRIYPFADRFLFSLSAPHANAEDRKNLDQLMIRIGSLYEQQETASAFLLNAALFQLLHLLYTRFTIGVRRPESIRSGRNITRQILGYLANHHTENLTERTVAAYFGYSREHFSRLFRKTTGSTFKSYLTKLRLDEARTNMDRSNGPITDIAADAGFPSLTSFTRAFTREYGITPRQYRREHLQIDQTTFQTCSDDQHGKQQFS</sequence>
<keyword evidence="2" id="KW-0238">DNA-binding</keyword>
<gene>
    <name evidence="5" type="ORF">JF69_03800</name>
</gene>
<dbReference type="InterPro" id="IPR018062">
    <property type="entry name" value="HTH_AraC-typ_CS"/>
</dbReference>
<dbReference type="AlphaFoldDB" id="A0A0F4L0V9"/>
<dbReference type="SMART" id="SM00342">
    <property type="entry name" value="HTH_ARAC"/>
    <property type="match status" value="1"/>
</dbReference>
<dbReference type="SUPFAM" id="SSF46689">
    <property type="entry name" value="Homeodomain-like"/>
    <property type="match status" value="2"/>
</dbReference>
<dbReference type="InterPro" id="IPR003313">
    <property type="entry name" value="AraC-bd"/>
</dbReference>
<dbReference type="SUPFAM" id="SSF51215">
    <property type="entry name" value="Regulatory protein AraC"/>
    <property type="match status" value="1"/>
</dbReference>
<protein>
    <submittedName>
        <fullName evidence="5">Transcriptional regulator, AraC family</fullName>
    </submittedName>
</protein>
<reference evidence="5 6" key="1">
    <citation type="submission" date="2014-12" db="EMBL/GenBank/DDBJ databases">
        <title>Comparative genomics of the lactic acid bacteria isolated from the honey bee gut.</title>
        <authorList>
            <person name="Ellegaard K.M."/>
            <person name="Tamarit D."/>
            <person name="Javelind E."/>
            <person name="Olofsson T."/>
            <person name="Andersson S.G."/>
            <person name="Vasquez A."/>
        </authorList>
    </citation>
    <scope>NUCLEOTIDE SEQUENCE [LARGE SCALE GENOMIC DNA]</scope>
    <source>
        <strain evidence="5 6">Bin2</strain>
    </source>
</reference>
<dbReference type="InterPro" id="IPR009057">
    <property type="entry name" value="Homeodomain-like_sf"/>
</dbReference>
<dbReference type="GO" id="GO:0003700">
    <property type="term" value="F:DNA-binding transcription factor activity"/>
    <property type="evidence" value="ECO:0007669"/>
    <property type="project" value="InterPro"/>
</dbReference>
<organism evidence="5 6">
    <name type="scientific">Bifidobacterium asteroides</name>
    <dbReference type="NCBI Taxonomy" id="1684"/>
    <lineage>
        <taxon>Bacteria</taxon>
        <taxon>Bacillati</taxon>
        <taxon>Actinomycetota</taxon>
        <taxon>Actinomycetes</taxon>
        <taxon>Bifidobacteriales</taxon>
        <taxon>Bifidobacteriaceae</taxon>
        <taxon>Bifidobacterium</taxon>
    </lineage>
</organism>
<feature type="domain" description="HTH araC/xylS-type" evidence="4">
    <location>
        <begin position="192"/>
        <end position="290"/>
    </location>
</feature>
<dbReference type="PANTHER" id="PTHR43280">
    <property type="entry name" value="ARAC-FAMILY TRANSCRIPTIONAL REGULATOR"/>
    <property type="match status" value="1"/>
</dbReference>
<evidence type="ECO:0000259" key="4">
    <source>
        <dbReference type="PROSITE" id="PS01124"/>
    </source>
</evidence>
<dbReference type="PATRIC" id="fig|1684.4.peg.407"/>
<proteinExistence type="predicted"/>
<dbReference type="InterPro" id="IPR037923">
    <property type="entry name" value="HTH-like"/>
</dbReference>
<dbReference type="InterPro" id="IPR018060">
    <property type="entry name" value="HTH_AraC"/>
</dbReference>
<dbReference type="Pfam" id="PF12833">
    <property type="entry name" value="HTH_18"/>
    <property type="match status" value="1"/>
</dbReference>
<evidence type="ECO:0000256" key="3">
    <source>
        <dbReference type="ARBA" id="ARBA00023163"/>
    </source>
</evidence>
<evidence type="ECO:0000256" key="2">
    <source>
        <dbReference type="ARBA" id="ARBA00023125"/>
    </source>
</evidence>
<evidence type="ECO:0000313" key="6">
    <source>
        <dbReference type="Proteomes" id="UP000033648"/>
    </source>
</evidence>
<dbReference type="EMBL" id="JWME01000005">
    <property type="protein sequence ID" value="KJY52320.1"/>
    <property type="molecule type" value="Genomic_DNA"/>
</dbReference>
<dbReference type="Proteomes" id="UP000033648">
    <property type="component" value="Unassembled WGS sequence"/>
</dbReference>
<dbReference type="Gene3D" id="2.60.120.10">
    <property type="entry name" value="Jelly Rolls"/>
    <property type="match status" value="1"/>
</dbReference>
<evidence type="ECO:0000313" key="5">
    <source>
        <dbReference type="EMBL" id="KJY52320.1"/>
    </source>
</evidence>
<dbReference type="PANTHER" id="PTHR43280:SF2">
    <property type="entry name" value="HTH-TYPE TRANSCRIPTIONAL REGULATOR EXSA"/>
    <property type="match status" value="1"/>
</dbReference>